<organism evidence="4 5">
    <name type="scientific">Danaus plexippus plexippus</name>
    <dbReference type="NCBI Taxonomy" id="278856"/>
    <lineage>
        <taxon>Eukaryota</taxon>
        <taxon>Metazoa</taxon>
        <taxon>Ecdysozoa</taxon>
        <taxon>Arthropoda</taxon>
        <taxon>Hexapoda</taxon>
        <taxon>Insecta</taxon>
        <taxon>Pterygota</taxon>
        <taxon>Neoptera</taxon>
        <taxon>Endopterygota</taxon>
        <taxon>Lepidoptera</taxon>
        <taxon>Glossata</taxon>
        <taxon>Ditrysia</taxon>
        <taxon>Papilionoidea</taxon>
        <taxon>Nymphalidae</taxon>
        <taxon>Danainae</taxon>
        <taxon>Danaini</taxon>
        <taxon>Danaina</taxon>
        <taxon>Danaus</taxon>
        <taxon>Danaus</taxon>
    </lineage>
</organism>
<comment type="caution">
    <text evidence="4">The sequence shown here is derived from an EMBL/GenBank/DDBJ whole genome shotgun (WGS) entry which is preliminary data.</text>
</comment>
<name>A0A212FBX0_DANPL</name>
<dbReference type="PANTHER" id="PTHR43963:SF4">
    <property type="entry name" value="CARBONYL REDUCTASE (NADPH)"/>
    <property type="match status" value="1"/>
</dbReference>
<comment type="similarity">
    <text evidence="1">Belongs to the short-chain dehydrogenases/reductases (SDR) family.</text>
</comment>
<dbReference type="eggNOG" id="KOG1208">
    <property type="taxonomic scope" value="Eukaryota"/>
</dbReference>
<dbReference type="InterPro" id="IPR002347">
    <property type="entry name" value="SDR_fam"/>
</dbReference>
<dbReference type="STRING" id="278856.A0A212FBX0"/>
<protein>
    <submittedName>
        <fullName evidence="4">Carbonyl reductase [NADPH] 1</fullName>
    </submittedName>
</protein>
<keyword evidence="3" id="KW-0560">Oxidoreductase</keyword>
<dbReference type="InterPro" id="IPR036291">
    <property type="entry name" value="NAD(P)-bd_dom_sf"/>
</dbReference>
<evidence type="ECO:0000256" key="2">
    <source>
        <dbReference type="ARBA" id="ARBA00022857"/>
    </source>
</evidence>
<accession>A0A212FBX0</accession>
<dbReference type="GO" id="GO:0004090">
    <property type="term" value="F:carbonyl reductase (NADPH) activity"/>
    <property type="evidence" value="ECO:0007669"/>
    <property type="project" value="TreeGrafter"/>
</dbReference>
<dbReference type="PRINTS" id="PR00081">
    <property type="entry name" value="GDHRDH"/>
</dbReference>
<keyword evidence="5" id="KW-1185">Reference proteome</keyword>
<dbReference type="InterPro" id="IPR020904">
    <property type="entry name" value="Sc_DH/Rdtase_CS"/>
</dbReference>
<dbReference type="PROSITE" id="PS00061">
    <property type="entry name" value="ADH_SHORT"/>
    <property type="match status" value="2"/>
</dbReference>
<gene>
    <name evidence="4" type="ORF">KGM_203730</name>
</gene>
<dbReference type="SUPFAM" id="SSF51735">
    <property type="entry name" value="NAD(P)-binding Rossmann-fold domains"/>
    <property type="match status" value="2"/>
</dbReference>
<keyword evidence="2" id="KW-0521">NADP</keyword>
<dbReference type="Gene3D" id="3.40.50.720">
    <property type="entry name" value="NAD(P)-binding Rossmann-like Domain"/>
    <property type="match status" value="2"/>
</dbReference>
<dbReference type="Proteomes" id="UP000007151">
    <property type="component" value="Unassembled WGS sequence"/>
</dbReference>
<evidence type="ECO:0000256" key="3">
    <source>
        <dbReference type="ARBA" id="ARBA00023002"/>
    </source>
</evidence>
<sequence length="317" mass="35513">MSYAPVSMSVKAEKTIFVNYFSLLSTCNILFPLLRKGARVINLSSLWGHLSRIPSKKLVERFQDPNLTVLDLSELMAQYVAAVKKGNYTSEWGNSAYVVSKVGVTALTKIHQRMLNDRHIKVNAVNPGYVKTDMTSHEGFMSIDEGAEAALFLALDAPDNIRGEYVWYNKKVVDWSGEIPHLWGHLSRIPSKKLVERFQDPNLTVLDLSELMAQYVAAVKQGNYTSEWGNSAYVVSKVGVTALTKIHQRMLNDRHIKVNAVNPGCVKTDMTSHEGFMSIDEGAEAALFLALDAPDNIRGEYVWYNKKVVDWSGEIPQ</sequence>
<evidence type="ECO:0000313" key="4">
    <source>
        <dbReference type="EMBL" id="OWR51225.1"/>
    </source>
</evidence>
<dbReference type="Pfam" id="PF00106">
    <property type="entry name" value="adh_short"/>
    <property type="match status" value="2"/>
</dbReference>
<reference evidence="4 5" key="1">
    <citation type="journal article" date="2011" name="Cell">
        <title>The monarch butterfly genome yields insights into long-distance migration.</title>
        <authorList>
            <person name="Zhan S."/>
            <person name="Merlin C."/>
            <person name="Boore J.L."/>
            <person name="Reppert S.M."/>
        </authorList>
    </citation>
    <scope>NUCLEOTIDE SEQUENCE [LARGE SCALE GENOMIC DNA]</scope>
    <source>
        <strain evidence="4">F-2</strain>
    </source>
</reference>
<dbReference type="PANTHER" id="PTHR43963">
    <property type="entry name" value="CARBONYL REDUCTASE 1-RELATED"/>
    <property type="match status" value="1"/>
</dbReference>
<dbReference type="KEGG" id="dpl:KGM_203730"/>
<proteinExistence type="inferred from homology"/>
<evidence type="ECO:0000256" key="1">
    <source>
        <dbReference type="ARBA" id="ARBA00006484"/>
    </source>
</evidence>
<dbReference type="InParanoid" id="A0A212FBX0"/>
<dbReference type="AlphaFoldDB" id="A0A212FBX0"/>
<dbReference type="EMBL" id="AGBW02009264">
    <property type="protein sequence ID" value="OWR51225.1"/>
    <property type="molecule type" value="Genomic_DNA"/>
</dbReference>
<evidence type="ECO:0000313" key="5">
    <source>
        <dbReference type="Proteomes" id="UP000007151"/>
    </source>
</evidence>